<evidence type="ECO:0000256" key="1">
    <source>
        <dbReference type="SAM" id="Phobius"/>
    </source>
</evidence>
<keyword evidence="1" id="KW-0472">Membrane</keyword>
<feature type="transmembrane region" description="Helical" evidence="1">
    <location>
        <begin position="67"/>
        <end position="84"/>
    </location>
</feature>
<feature type="transmembrane region" description="Helical" evidence="1">
    <location>
        <begin position="12"/>
        <end position="30"/>
    </location>
</feature>
<gene>
    <name evidence="2" type="ORF">A130_07200</name>
</gene>
<keyword evidence="1" id="KW-1133">Transmembrane helix</keyword>
<keyword evidence="1" id="KW-0812">Transmembrane</keyword>
<dbReference type="EMBL" id="AJYW02000257">
    <property type="protein sequence ID" value="OEE72848.1"/>
    <property type="molecule type" value="Genomic_DNA"/>
</dbReference>
<protein>
    <submittedName>
        <fullName evidence="2">Uncharacterized protein</fullName>
    </submittedName>
</protein>
<accession>A0A1E5CSM0</accession>
<name>A0A1E5CSM0_9VIBR</name>
<evidence type="ECO:0000313" key="3">
    <source>
        <dbReference type="Proteomes" id="UP000094165"/>
    </source>
</evidence>
<dbReference type="Proteomes" id="UP000094165">
    <property type="component" value="Unassembled WGS sequence"/>
</dbReference>
<dbReference type="RefSeq" id="WP_017053058.1">
    <property type="nucleotide sequence ID" value="NZ_AJYW02000257.1"/>
</dbReference>
<reference evidence="2 3" key="1">
    <citation type="journal article" date="2012" name="Science">
        <title>Ecological populations of bacteria act as socially cohesive units of antibiotic production and resistance.</title>
        <authorList>
            <person name="Cordero O.X."/>
            <person name="Wildschutte H."/>
            <person name="Kirkup B."/>
            <person name="Proehl S."/>
            <person name="Ngo L."/>
            <person name="Hussain F."/>
            <person name="Le Roux F."/>
            <person name="Mincer T."/>
            <person name="Polz M.F."/>
        </authorList>
    </citation>
    <scope>NUCLEOTIDE SEQUENCE [LARGE SCALE GENOMIC DNA]</scope>
    <source>
        <strain evidence="2 3">FF-238</strain>
    </source>
</reference>
<keyword evidence="3" id="KW-1185">Reference proteome</keyword>
<proteinExistence type="predicted"/>
<dbReference type="AlphaFoldDB" id="A0A1E5CSM0"/>
<comment type="caution">
    <text evidence="2">The sequence shown here is derived from an EMBL/GenBank/DDBJ whole genome shotgun (WGS) entry which is preliminary data.</text>
</comment>
<feature type="transmembrane region" description="Helical" evidence="1">
    <location>
        <begin position="36"/>
        <end position="55"/>
    </location>
</feature>
<organism evidence="2 3">
    <name type="scientific">Vibrio genomosp. F6 str. FF-238</name>
    <dbReference type="NCBI Taxonomy" id="1191298"/>
    <lineage>
        <taxon>Bacteria</taxon>
        <taxon>Pseudomonadati</taxon>
        <taxon>Pseudomonadota</taxon>
        <taxon>Gammaproteobacteria</taxon>
        <taxon>Vibrionales</taxon>
        <taxon>Vibrionaceae</taxon>
        <taxon>Vibrio</taxon>
    </lineage>
</organism>
<evidence type="ECO:0000313" key="2">
    <source>
        <dbReference type="EMBL" id="OEE72848.1"/>
    </source>
</evidence>
<sequence>MRQYGLPQTARHLIISLITMYLVVFIPGKSVETGLWWFWLVASVLAWGIITWINSRYPDFTPSKTKMNGCLLAIAGVMTYILIAFPIEEFIGLIMATGAALLYMYSDESEQQSNDLIKVNR</sequence>